<protein>
    <recommendedName>
        <fullName evidence="2">Methyltransferase domain-containing protein</fullName>
    </recommendedName>
</protein>
<dbReference type="PANTHER" id="PTHR43861">
    <property type="entry name" value="TRANS-ACONITATE 2-METHYLTRANSFERASE-RELATED"/>
    <property type="match status" value="1"/>
</dbReference>
<keyword evidence="1" id="KW-1133">Transmembrane helix</keyword>
<feature type="non-terminal residue" evidence="3">
    <location>
        <position position="249"/>
    </location>
</feature>
<dbReference type="EMBL" id="UOET01000165">
    <property type="protein sequence ID" value="VAW27849.1"/>
    <property type="molecule type" value="Genomic_DNA"/>
</dbReference>
<reference evidence="3" key="1">
    <citation type="submission" date="2018-06" db="EMBL/GenBank/DDBJ databases">
        <authorList>
            <person name="Zhirakovskaya E."/>
        </authorList>
    </citation>
    <scope>NUCLEOTIDE SEQUENCE</scope>
</reference>
<dbReference type="CDD" id="cd02440">
    <property type="entry name" value="AdoMet_MTases"/>
    <property type="match status" value="1"/>
</dbReference>
<feature type="transmembrane region" description="Helical" evidence="1">
    <location>
        <begin position="225"/>
        <end position="244"/>
    </location>
</feature>
<evidence type="ECO:0000313" key="3">
    <source>
        <dbReference type="EMBL" id="VAW27849.1"/>
    </source>
</evidence>
<dbReference type="InterPro" id="IPR029063">
    <property type="entry name" value="SAM-dependent_MTases_sf"/>
</dbReference>
<organism evidence="3">
    <name type="scientific">hydrothermal vent metagenome</name>
    <dbReference type="NCBI Taxonomy" id="652676"/>
    <lineage>
        <taxon>unclassified sequences</taxon>
        <taxon>metagenomes</taxon>
        <taxon>ecological metagenomes</taxon>
    </lineage>
</organism>
<keyword evidence="1" id="KW-0472">Membrane</keyword>
<sequence>MQYDPIKRKLGMFFNRTPAFRKLFYRLLDLLLLRSWHIRKVLRQIEKGNKDGLMVLDAGSGFGQYDYYMARRHKDWLIKGVDVKPEQIADCNTFFHKTGLKNATFAKADLTTFDEKETYDLILCVDVMEHIEEDEKVLRNFYRSLKKGGMLLISTPSDQGGSDVHHHDHEESGEHSFIDEHVRDGYGIQEITDKMKDAGFTKTEVYYQYGSMGNLGWKLSMKYPIVMLNISYLFFVLLPFYYLLTFPFV</sequence>
<dbReference type="Pfam" id="PF13847">
    <property type="entry name" value="Methyltransf_31"/>
    <property type="match status" value="1"/>
</dbReference>
<dbReference type="SUPFAM" id="SSF53335">
    <property type="entry name" value="S-adenosyl-L-methionine-dependent methyltransferases"/>
    <property type="match status" value="1"/>
</dbReference>
<dbReference type="InterPro" id="IPR025714">
    <property type="entry name" value="Methyltranfer_dom"/>
</dbReference>
<evidence type="ECO:0000256" key="1">
    <source>
        <dbReference type="SAM" id="Phobius"/>
    </source>
</evidence>
<evidence type="ECO:0000259" key="2">
    <source>
        <dbReference type="Pfam" id="PF13847"/>
    </source>
</evidence>
<accession>A0A3B0UT66</accession>
<dbReference type="AlphaFoldDB" id="A0A3B0UT66"/>
<keyword evidence="1" id="KW-0812">Transmembrane</keyword>
<feature type="domain" description="Methyltransferase" evidence="2">
    <location>
        <begin position="50"/>
        <end position="158"/>
    </location>
</feature>
<gene>
    <name evidence="3" type="ORF">MNBD_BACTEROID07-1376</name>
</gene>
<proteinExistence type="predicted"/>
<dbReference type="Gene3D" id="3.40.50.150">
    <property type="entry name" value="Vaccinia Virus protein VP39"/>
    <property type="match status" value="1"/>
</dbReference>
<name>A0A3B0UT66_9ZZZZ</name>